<proteinExistence type="predicted"/>
<dbReference type="Gene3D" id="3.30.1540.10">
    <property type="entry name" value="formyl-coa transferase, domain 3"/>
    <property type="match status" value="1"/>
</dbReference>
<dbReference type="Pfam" id="PF02515">
    <property type="entry name" value="CoA_transf_3"/>
    <property type="match status" value="1"/>
</dbReference>
<comment type="caution">
    <text evidence="2">The sequence shown here is derived from an EMBL/GenBank/DDBJ whole genome shotgun (WGS) entry which is preliminary data.</text>
</comment>
<dbReference type="InterPro" id="IPR044855">
    <property type="entry name" value="CoA-Trfase_III_dom3_sf"/>
</dbReference>
<dbReference type="RefSeq" id="WP_110030515.1">
    <property type="nucleotide sequence ID" value="NZ_QGTR01000001.1"/>
</dbReference>
<dbReference type="GO" id="GO:0008410">
    <property type="term" value="F:CoA-transferase activity"/>
    <property type="evidence" value="ECO:0007669"/>
    <property type="project" value="TreeGrafter"/>
</dbReference>
<dbReference type="Proteomes" id="UP000246352">
    <property type="component" value="Unassembled WGS sequence"/>
</dbReference>
<name>A0A317PRE6_9HYPH</name>
<dbReference type="OrthoDB" id="9806585at2"/>
<keyword evidence="3" id="KW-1185">Reference proteome</keyword>
<protein>
    <submittedName>
        <fullName evidence="2">Crotonobetainyl-CoA:carnitine CoA-transferase CaiB-like acyl-CoA transferase</fullName>
    </submittedName>
</protein>
<evidence type="ECO:0000256" key="1">
    <source>
        <dbReference type="ARBA" id="ARBA00022679"/>
    </source>
</evidence>
<evidence type="ECO:0000313" key="2">
    <source>
        <dbReference type="EMBL" id="PWW04032.1"/>
    </source>
</evidence>
<dbReference type="Gene3D" id="3.40.50.10540">
    <property type="entry name" value="Crotonobetainyl-coa:carnitine coa-transferase, domain 1"/>
    <property type="match status" value="1"/>
</dbReference>
<organism evidence="2 3">
    <name type="scientific">Hoeflea marina</name>
    <dbReference type="NCBI Taxonomy" id="274592"/>
    <lineage>
        <taxon>Bacteria</taxon>
        <taxon>Pseudomonadati</taxon>
        <taxon>Pseudomonadota</taxon>
        <taxon>Alphaproteobacteria</taxon>
        <taxon>Hyphomicrobiales</taxon>
        <taxon>Rhizobiaceae</taxon>
        <taxon>Hoeflea</taxon>
    </lineage>
</organism>
<dbReference type="PANTHER" id="PTHR48207">
    <property type="entry name" value="SUCCINATE--HYDROXYMETHYLGLUTARATE COA-TRANSFERASE"/>
    <property type="match status" value="1"/>
</dbReference>
<dbReference type="InterPro" id="IPR003673">
    <property type="entry name" value="CoA-Trfase_fam_III"/>
</dbReference>
<reference evidence="2 3" key="1">
    <citation type="submission" date="2018-05" db="EMBL/GenBank/DDBJ databases">
        <title>Genomic Encyclopedia of Type Strains, Phase IV (KMG-IV): sequencing the most valuable type-strain genomes for metagenomic binning, comparative biology and taxonomic classification.</title>
        <authorList>
            <person name="Goeker M."/>
        </authorList>
    </citation>
    <scope>NUCLEOTIDE SEQUENCE [LARGE SCALE GENOMIC DNA]</scope>
    <source>
        <strain evidence="2 3">DSM 16791</strain>
    </source>
</reference>
<dbReference type="SUPFAM" id="SSF89796">
    <property type="entry name" value="CoA-transferase family III (CaiB/BaiF)"/>
    <property type="match status" value="1"/>
</dbReference>
<gene>
    <name evidence="2" type="ORF">DFR52_101722</name>
</gene>
<dbReference type="EMBL" id="QGTR01000001">
    <property type="protein sequence ID" value="PWW04032.1"/>
    <property type="molecule type" value="Genomic_DNA"/>
</dbReference>
<accession>A0A317PRE6</accession>
<dbReference type="PANTHER" id="PTHR48207:SF3">
    <property type="entry name" value="SUCCINATE--HYDROXYMETHYLGLUTARATE COA-TRANSFERASE"/>
    <property type="match status" value="1"/>
</dbReference>
<dbReference type="AlphaFoldDB" id="A0A317PRE6"/>
<evidence type="ECO:0000313" key="3">
    <source>
        <dbReference type="Proteomes" id="UP000246352"/>
    </source>
</evidence>
<dbReference type="InterPro" id="IPR050483">
    <property type="entry name" value="CoA-transferase_III_domain"/>
</dbReference>
<dbReference type="InterPro" id="IPR023606">
    <property type="entry name" value="CoA-Trfase_III_dom_1_sf"/>
</dbReference>
<keyword evidence="1 2" id="KW-0808">Transferase</keyword>
<sequence>MNKDLDGLLVVSVEQAVAAPYLSSKLADAGARVIKVERPEGDFAREYDHLVHGESAYFVWLNRGKESLCLDLKLDADKQVLSAIIAEADIFIQNLAPGVIDRLGFGTEELRKRYPRLITCSISGYGDEGPFRDLKAYDLLVQAESGLSAITGNEHGSARVGVSVCDIAAGMTATQSVMQALYARSVTGEGRHIAVSLYHALSDWMNVPYLQYVYGGKVPERSGLNHPTIAPYGAYACGDGKSILFSIQNEREWQVLCKEALGRPDLATDDRFKSNSRRVANRAALDAEMAPIVAALSRDEMANRLEGARIAYGRISTLEDVASHPQNRYSTIDTPSGPVRILAPGVLVNGHQPALGKVPGLGEDTDRLRAEFQRGPVAE</sequence>